<dbReference type="Proteomes" id="UP000735302">
    <property type="component" value="Unassembled WGS sequence"/>
</dbReference>
<feature type="compositionally biased region" description="Low complexity" evidence="1">
    <location>
        <begin position="53"/>
        <end position="75"/>
    </location>
</feature>
<evidence type="ECO:0000313" key="4">
    <source>
        <dbReference type="Proteomes" id="UP000735302"/>
    </source>
</evidence>
<gene>
    <name evidence="3" type="ORF">PoB_000976500</name>
</gene>
<feature type="signal peptide" evidence="2">
    <location>
        <begin position="1"/>
        <end position="22"/>
    </location>
</feature>
<keyword evidence="2" id="KW-0732">Signal</keyword>
<organism evidence="3 4">
    <name type="scientific">Plakobranchus ocellatus</name>
    <dbReference type="NCBI Taxonomy" id="259542"/>
    <lineage>
        <taxon>Eukaryota</taxon>
        <taxon>Metazoa</taxon>
        <taxon>Spiralia</taxon>
        <taxon>Lophotrochozoa</taxon>
        <taxon>Mollusca</taxon>
        <taxon>Gastropoda</taxon>
        <taxon>Heterobranchia</taxon>
        <taxon>Euthyneura</taxon>
        <taxon>Panpulmonata</taxon>
        <taxon>Sacoglossa</taxon>
        <taxon>Placobranchoidea</taxon>
        <taxon>Plakobranchidae</taxon>
        <taxon>Plakobranchus</taxon>
    </lineage>
</organism>
<protein>
    <submittedName>
        <fullName evidence="3">Uncharacterized protein</fullName>
    </submittedName>
</protein>
<name>A0AAV3YL69_9GAST</name>
<evidence type="ECO:0000256" key="1">
    <source>
        <dbReference type="SAM" id="MobiDB-lite"/>
    </source>
</evidence>
<feature type="region of interest" description="Disordered" evidence="1">
    <location>
        <begin position="49"/>
        <end position="95"/>
    </location>
</feature>
<dbReference type="AlphaFoldDB" id="A0AAV3YL69"/>
<evidence type="ECO:0000313" key="3">
    <source>
        <dbReference type="EMBL" id="GFN83259.1"/>
    </source>
</evidence>
<proteinExistence type="predicted"/>
<feature type="chain" id="PRO_5043988397" evidence="2">
    <location>
        <begin position="23"/>
        <end position="95"/>
    </location>
</feature>
<keyword evidence="4" id="KW-1185">Reference proteome</keyword>
<accession>A0AAV3YL69</accession>
<evidence type="ECO:0000256" key="2">
    <source>
        <dbReference type="SAM" id="SignalP"/>
    </source>
</evidence>
<sequence length="95" mass="10799">MNILIQITLLYDLILFDPLVSTGMLWCLRERQVLIPDLDDFLSRLARPATSKNNNSYNNNDEVDKNNNNNNNNNNSGTETRDSIRIPVSTETAMA</sequence>
<dbReference type="EMBL" id="BLXT01001120">
    <property type="protein sequence ID" value="GFN83259.1"/>
    <property type="molecule type" value="Genomic_DNA"/>
</dbReference>
<reference evidence="3 4" key="1">
    <citation type="journal article" date="2021" name="Elife">
        <title>Chloroplast acquisition without the gene transfer in kleptoplastic sea slugs, Plakobranchus ocellatus.</title>
        <authorList>
            <person name="Maeda T."/>
            <person name="Takahashi S."/>
            <person name="Yoshida T."/>
            <person name="Shimamura S."/>
            <person name="Takaki Y."/>
            <person name="Nagai Y."/>
            <person name="Toyoda A."/>
            <person name="Suzuki Y."/>
            <person name="Arimoto A."/>
            <person name="Ishii H."/>
            <person name="Satoh N."/>
            <person name="Nishiyama T."/>
            <person name="Hasebe M."/>
            <person name="Maruyama T."/>
            <person name="Minagawa J."/>
            <person name="Obokata J."/>
            <person name="Shigenobu S."/>
        </authorList>
    </citation>
    <scope>NUCLEOTIDE SEQUENCE [LARGE SCALE GENOMIC DNA]</scope>
</reference>
<comment type="caution">
    <text evidence="3">The sequence shown here is derived from an EMBL/GenBank/DDBJ whole genome shotgun (WGS) entry which is preliminary data.</text>
</comment>